<feature type="non-terminal residue" evidence="1">
    <location>
        <position position="1"/>
    </location>
</feature>
<reference evidence="1 2" key="1">
    <citation type="submission" date="2021-06" db="EMBL/GenBank/DDBJ databases">
        <authorList>
            <person name="Palmer J.M."/>
        </authorList>
    </citation>
    <scope>NUCLEOTIDE SEQUENCE [LARGE SCALE GENOMIC DNA]</scope>
    <source>
        <strain evidence="1 2">GA_2019</strain>
        <tissue evidence="1">Muscle</tissue>
    </source>
</reference>
<dbReference type="EMBL" id="JAHRIO010000083">
    <property type="protein sequence ID" value="MEQ2157490.1"/>
    <property type="molecule type" value="Genomic_DNA"/>
</dbReference>
<gene>
    <name evidence="1" type="primary">LIMA1</name>
    <name evidence="1" type="ORF">GOODEAATRI_002366</name>
</gene>
<evidence type="ECO:0000313" key="1">
    <source>
        <dbReference type="EMBL" id="MEQ2157490.1"/>
    </source>
</evidence>
<sequence length="64" mass="7091">LTDMENGPFNRRSWMAQSLRITAKELSLVSGRGKSTAIAERFSKYQKAAEESTAEKKKGVSISL</sequence>
<keyword evidence="2" id="KW-1185">Reference proteome</keyword>
<proteinExistence type="predicted"/>
<accession>A0ABV0MEH0</accession>
<organism evidence="1 2">
    <name type="scientific">Goodea atripinnis</name>
    <dbReference type="NCBI Taxonomy" id="208336"/>
    <lineage>
        <taxon>Eukaryota</taxon>
        <taxon>Metazoa</taxon>
        <taxon>Chordata</taxon>
        <taxon>Craniata</taxon>
        <taxon>Vertebrata</taxon>
        <taxon>Euteleostomi</taxon>
        <taxon>Actinopterygii</taxon>
        <taxon>Neopterygii</taxon>
        <taxon>Teleostei</taxon>
        <taxon>Neoteleostei</taxon>
        <taxon>Acanthomorphata</taxon>
        <taxon>Ovalentaria</taxon>
        <taxon>Atherinomorphae</taxon>
        <taxon>Cyprinodontiformes</taxon>
        <taxon>Goodeidae</taxon>
        <taxon>Goodea</taxon>
    </lineage>
</organism>
<dbReference type="Proteomes" id="UP001476798">
    <property type="component" value="Unassembled WGS sequence"/>
</dbReference>
<name>A0ABV0MEH0_9TELE</name>
<evidence type="ECO:0000313" key="2">
    <source>
        <dbReference type="Proteomes" id="UP001476798"/>
    </source>
</evidence>
<protein>
    <submittedName>
        <fullName evidence="1">LIM domain and actin-binding protein 1</fullName>
    </submittedName>
</protein>
<comment type="caution">
    <text evidence="1">The sequence shown here is derived from an EMBL/GenBank/DDBJ whole genome shotgun (WGS) entry which is preliminary data.</text>
</comment>